<comment type="caution">
    <text evidence="11">The sequence shown here is derived from an EMBL/GenBank/DDBJ whole genome shotgun (WGS) entry which is preliminary data.</text>
</comment>
<reference evidence="11 12" key="1">
    <citation type="submission" date="2018-07" db="EMBL/GenBank/DDBJ databases">
        <title>Thalassococcus profundi sp. nov., a marine bacterium isolated from deep seawater of Okinawa Trough.</title>
        <authorList>
            <person name="Yu M."/>
        </authorList>
    </citation>
    <scope>NUCLEOTIDE SEQUENCE [LARGE SCALE GENOMIC DNA]</scope>
    <source>
        <strain evidence="11 12">WRAS1</strain>
    </source>
</reference>
<proteinExistence type="inferred from homology"/>
<dbReference type="CDD" id="cd05398">
    <property type="entry name" value="NT_ClassII-CCAase"/>
    <property type="match status" value="1"/>
</dbReference>
<evidence type="ECO:0000313" key="11">
    <source>
        <dbReference type="EMBL" id="RDD68300.1"/>
    </source>
</evidence>
<dbReference type="Proteomes" id="UP000253977">
    <property type="component" value="Unassembled WGS sequence"/>
</dbReference>
<keyword evidence="12" id="KW-1185">Reference proteome</keyword>
<dbReference type="GO" id="GO:0008033">
    <property type="term" value="P:tRNA processing"/>
    <property type="evidence" value="ECO:0007669"/>
    <property type="project" value="UniProtKB-KW"/>
</dbReference>
<keyword evidence="8" id="KW-0694">RNA-binding</keyword>
<dbReference type="PANTHER" id="PTHR46173:SF1">
    <property type="entry name" value="CCA TRNA NUCLEOTIDYLTRANSFERASE 1, MITOCHONDRIAL"/>
    <property type="match status" value="1"/>
</dbReference>
<feature type="domain" description="Poly A polymerase head" evidence="9">
    <location>
        <begin position="28"/>
        <end position="150"/>
    </location>
</feature>
<dbReference type="GO" id="GO:0016779">
    <property type="term" value="F:nucleotidyltransferase activity"/>
    <property type="evidence" value="ECO:0007669"/>
    <property type="project" value="UniProtKB-KW"/>
</dbReference>
<evidence type="ECO:0000256" key="3">
    <source>
        <dbReference type="ARBA" id="ARBA00022694"/>
    </source>
</evidence>
<keyword evidence="4" id="KW-0548">Nucleotidyltransferase</keyword>
<dbReference type="Gene3D" id="1.10.3090.10">
    <property type="entry name" value="cca-adding enzyme, domain 2"/>
    <property type="match status" value="1"/>
</dbReference>
<feature type="domain" description="tRNA nucleotidyltransferase/poly(A) polymerase RNA and SrmB- binding" evidence="10">
    <location>
        <begin position="184"/>
        <end position="240"/>
    </location>
</feature>
<name>A0A369TSY9_9RHOB</name>
<dbReference type="PROSITE" id="PS51257">
    <property type="entry name" value="PROKAR_LIPOPROTEIN"/>
    <property type="match status" value="1"/>
</dbReference>
<evidence type="ECO:0000256" key="1">
    <source>
        <dbReference type="ARBA" id="ARBA00001946"/>
    </source>
</evidence>
<dbReference type="SUPFAM" id="SSF81891">
    <property type="entry name" value="Poly A polymerase C-terminal region-like"/>
    <property type="match status" value="1"/>
</dbReference>
<evidence type="ECO:0000256" key="7">
    <source>
        <dbReference type="ARBA" id="ARBA00022842"/>
    </source>
</evidence>
<dbReference type="Pfam" id="PF01743">
    <property type="entry name" value="PolyA_pol"/>
    <property type="match status" value="1"/>
</dbReference>
<dbReference type="InterPro" id="IPR002646">
    <property type="entry name" value="PolA_pol_head_dom"/>
</dbReference>
<dbReference type="InterPro" id="IPR032828">
    <property type="entry name" value="PolyA_RNA-bd"/>
</dbReference>
<keyword evidence="7" id="KW-0460">Magnesium</keyword>
<evidence type="ECO:0000256" key="8">
    <source>
        <dbReference type="RuleBase" id="RU003953"/>
    </source>
</evidence>
<dbReference type="Pfam" id="PF12627">
    <property type="entry name" value="PolyA_pol_RNAbd"/>
    <property type="match status" value="1"/>
</dbReference>
<dbReference type="InterPro" id="IPR050264">
    <property type="entry name" value="Bact_CCA-adding_enz_type3_sf"/>
</dbReference>
<evidence type="ECO:0000259" key="9">
    <source>
        <dbReference type="Pfam" id="PF01743"/>
    </source>
</evidence>
<keyword evidence="2 8" id="KW-0808">Transferase</keyword>
<dbReference type="PANTHER" id="PTHR46173">
    <property type="entry name" value="CCA TRNA NUCLEOTIDYLTRANSFERASE 1, MITOCHONDRIAL"/>
    <property type="match status" value="1"/>
</dbReference>
<dbReference type="InterPro" id="IPR043519">
    <property type="entry name" value="NT_sf"/>
</dbReference>
<evidence type="ECO:0000256" key="6">
    <source>
        <dbReference type="ARBA" id="ARBA00022741"/>
    </source>
</evidence>
<evidence type="ECO:0000259" key="10">
    <source>
        <dbReference type="Pfam" id="PF12627"/>
    </source>
</evidence>
<dbReference type="AlphaFoldDB" id="A0A369TSY9"/>
<keyword evidence="5" id="KW-0479">Metal-binding</keyword>
<keyword evidence="3" id="KW-0819">tRNA processing</keyword>
<dbReference type="RefSeq" id="WP_114509280.1">
    <property type="nucleotide sequence ID" value="NZ_QPMK01000001.1"/>
</dbReference>
<sequence length="387" mass="40949">MTRVSGAWLSALGTQAVLGMLTDAGHAAYAVGGCVRNALIGKAVEDVDIATDARPRTVMALAEAAGLKPVATGIDHGTVTVVADGTGYEVTTFRADVETDGRHATVRFSDDVKEDARRRDFTMNALYADASGHVIDPLGGLPDLQARLVRFIEDPAARIREDYLRILRFLRFSAWYADPDGGFDADALAAIADNLDGLDALSRERVTAELIKLLAAPDPAPAVAVMQQTGVLARCLPGADTQALAPLVHSEGSLDCPPDPLRRLAALGVFTGADLRLSRAQEKRLALYQSLIDGTASLAEVAYRHGADRAIDAALLRSALLEQPLPDGLRDAIEEGAKAQFPITARDLMPGVTGPALGAELDRLEALWIASGFALTRAALLERASRG</sequence>
<protein>
    <submittedName>
        <fullName evidence="11">CCA tRNA nucleotidyltransferase</fullName>
    </submittedName>
</protein>
<comment type="similarity">
    <text evidence="8">Belongs to the tRNA nucleotidyltransferase/poly(A) polymerase family.</text>
</comment>
<dbReference type="OrthoDB" id="9805698at2"/>
<dbReference type="GO" id="GO:0000049">
    <property type="term" value="F:tRNA binding"/>
    <property type="evidence" value="ECO:0007669"/>
    <property type="project" value="TreeGrafter"/>
</dbReference>
<accession>A0A369TSY9</accession>
<evidence type="ECO:0000256" key="5">
    <source>
        <dbReference type="ARBA" id="ARBA00022723"/>
    </source>
</evidence>
<keyword evidence="6" id="KW-0547">Nucleotide-binding</keyword>
<evidence type="ECO:0000256" key="4">
    <source>
        <dbReference type="ARBA" id="ARBA00022695"/>
    </source>
</evidence>
<evidence type="ECO:0000313" key="12">
    <source>
        <dbReference type="Proteomes" id="UP000253977"/>
    </source>
</evidence>
<dbReference type="SUPFAM" id="SSF81301">
    <property type="entry name" value="Nucleotidyltransferase"/>
    <property type="match status" value="1"/>
</dbReference>
<dbReference type="GO" id="GO:0000166">
    <property type="term" value="F:nucleotide binding"/>
    <property type="evidence" value="ECO:0007669"/>
    <property type="project" value="UniProtKB-KW"/>
</dbReference>
<comment type="cofactor">
    <cofactor evidence="1">
        <name>Mg(2+)</name>
        <dbReference type="ChEBI" id="CHEBI:18420"/>
    </cofactor>
</comment>
<organism evidence="11 12">
    <name type="scientific">Thalassococcus profundi</name>
    <dbReference type="NCBI Taxonomy" id="2282382"/>
    <lineage>
        <taxon>Bacteria</taxon>
        <taxon>Pseudomonadati</taxon>
        <taxon>Pseudomonadota</taxon>
        <taxon>Alphaproteobacteria</taxon>
        <taxon>Rhodobacterales</taxon>
        <taxon>Roseobacteraceae</taxon>
        <taxon>Thalassococcus</taxon>
    </lineage>
</organism>
<evidence type="ECO:0000256" key="2">
    <source>
        <dbReference type="ARBA" id="ARBA00022679"/>
    </source>
</evidence>
<dbReference type="Gene3D" id="3.30.460.10">
    <property type="entry name" value="Beta Polymerase, domain 2"/>
    <property type="match status" value="1"/>
</dbReference>
<dbReference type="EMBL" id="QPMK01000001">
    <property type="protein sequence ID" value="RDD68300.1"/>
    <property type="molecule type" value="Genomic_DNA"/>
</dbReference>
<dbReference type="GO" id="GO:0046872">
    <property type="term" value="F:metal ion binding"/>
    <property type="evidence" value="ECO:0007669"/>
    <property type="project" value="UniProtKB-KW"/>
</dbReference>
<gene>
    <name evidence="11" type="ORF">DU478_02180</name>
</gene>